<dbReference type="Proteomes" id="UP000178450">
    <property type="component" value="Unassembled WGS sequence"/>
</dbReference>
<evidence type="ECO:0000256" key="2">
    <source>
        <dbReference type="SAM" id="SignalP"/>
    </source>
</evidence>
<comment type="caution">
    <text evidence="4">The sequence shown here is derived from an EMBL/GenBank/DDBJ whole genome shotgun (WGS) entry which is preliminary data.</text>
</comment>
<dbReference type="InterPro" id="IPR043725">
    <property type="entry name" value="DUF5667"/>
</dbReference>
<feature type="signal peptide" evidence="2">
    <location>
        <begin position="1"/>
        <end position="26"/>
    </location>
</feature>
<proteinExistence type="predicted"/>
<dbReference type="EMBL" id="MGBG01000006">
    <property type="protein sequence ID" value="OGK66511.1"/>
    <property type="molecule type" value="Genomic_DNA"/>
</dbReference>
<name>A0A1F7KF74_9BACT</name>
<feature type="compositionally biased region" description="Polar residues" evidence="1">
    <location>
        <begin position="238"/>
        <end position="261"/>
    </location>
</feature>
<feature type="domain" description="DUF5667" evidence="3">
    <location>
        <begin position="43"/>
        <end position="135"/>
    </location>
</feature>
<sequence length="267" mass="29003">MKLKAKILLIVSFLLISFSVPRVAHAANLTSVLNSATTVVTNIQEKIEYFLAFKIENKVQVLEKHADKRLTLAQSYINKKDDQKLQKVIQSYLQIKNKQNDLLRKTNNEEILGAVENKTIEQQKSLEEIKTKINELGKQNVVKIQEQVVNQVANKVVEVKGSEGKTEFFEKVEHVWAPGTGPGGEAGVVYEGGEKLIFAPGTSSGSENATSDIKTVEIKTGGTVNDPVPVQDGPNYAPGTSGNSPGNTSTGETANPGTDGSKTWIDP</sequence>
<accession>A0A1F7KF74</accession>
<gene>
    <name evidence="4" type="ORF">A2209_00720</name>
</gene>
<evidence type="ECO:0000256" key="1">
    <source>
        <dbReference type="SAM" id="MobiDB-lite"/>
    </source>
</evidence>
<reference evidence="4 5" key="1">
    <citation type="journal article" date="2016" name="Nat. Commun.">
        <title>Thousands of microbial genomes shed light on interconnected biogeochemical processes in an aquifer system.</title>
        <authorList>
            <person name="Anantharaman K."/>
            <person name="Brown C.T."/>
            <person name="Hug L.A."/>
            <person name="Sharon I."/>
            <person name="Castelle C.J."/>
            <person name="Probst A.J."/>
            <person name="Thomas B.C."/>
            <person name="Singh A."/>
            <person name="Wilkins M.J."/>
            <person name="Karaoz U."/>
            <person name="Brodie E.L."/>
            <person name="Williams K.H."/>
            <person name="Hubbard S.S."/>
            <person name="Banfield J.F."/>
        </authorList>
    </citation>
    <scope>NUCLEOTIDE SEQUENCE [LARGE SCALE GENOMIC DNA]</scope>
</reference>
<evidence type="ECO:0000259" key="3">
    <source>
        <dbReference type="Pfam" id="PF18915"/>
    </source>
</evidence>
<dbReference type="AlphaFoldDB" id="A0A1F7KF74"/>
<evidence type="ECO:0000313" key="4">
    <source>
        <dbReference type="EMBL" id="OGK66511.1"/>
    </source>
</evidence>
<feature type="region of interest" description="Disordered" evidence="1">
    <location>
        <begin position="201"/>
        <end position="267"/>
    </location>
</feature>
<evidence type="ECO:0000313" key="5">
    <source>
        <dbReference type="Proteomes" id="UP000178450"/>
    </source>
</evidence>
<protein>
    <recommendedName>
        <fullName evidence="3">DUF5667 domain-containing protein</fullName>
    </recommendedName>
</protein>
<feature type="compositionally biased region" description="Polar residues" evidence="1">
    <location>
        <begin position="201"/>
        <end position="213"/>
    </location>
</feature>
<keyword evidence="2" id="KW-0732">Signal</keyword>
<organism evidence="4 5">
    <name type="scientific">Candidatus Roizmanbacteria bacterium RIFOXYA1_FULL_41_12</name>
    <dbReference type="NCBI Taxonomy" id="1802082"/>
    <lineage>
        <taxon>Bacteria</taxon>
        <taxon>Candidatus Roizmaniibacteriota</taxon>
    </lineage>
</organism>
<feature type="chain" id="PRO_5009529520" description="DUF5667 domain-containing protein" evidence="2">
    <location>
        <begin position="27"/>
        <end position="267"/>
    </location>
</feature>
<dbReference type="Pfam" id="PF18915">
    <property type="entry name" value="DUF5667"/>
    <property type="match status" value="1"/>
</dbReference>